<evidence type="ECO:0000256" key="4">
    <source>
        <dbReference type="ARBA" id="ARBA00023163"/>
    </source>
</evidence>
<dbReference type="InterPro" id="IPR038722">
    <property type="entry name" value="Ner_HTH_dom"/>
</dbReference>
<evidence type="ECO:0000256" key="2">
    <source>
        <dbReference type="ARBA" id="ARBA00023015"/>
    </source>
</evidence>
<comment type="caution">
    <text evidence="6">The sequence shown here is derived from an EMBL/GenBank/DDBJ whole genome shotgun (WGS) entry which is preliminary data.</text>
</comment>
<dbReference type="GO" id="GO:0003677">
    <property type="term" value="F:DNA binding"/>
    <property type="evidence" value="ECO:0007669"/>
    <property type="project" value="UniProtKB-KW"/>
</dbReference>
<proteinExistence type="inferred from homology"/>
<evidence type="ECO:0000256" key="1">
    <source>
        <dbReference type="ARBA" id="ARBA00006157"/>
    </source>
</evidence>
<comment type="similarity">
    <text evidence="1">Belongs to the ner transcriptional regulatory family.</text>
</comment>
<dbReference type="Proteomes" id="UP001157355">
    <property type="component" value="Unassembled WGS sequence"/>
</dbReference>
<protein>
    <recommendedName>
        <fullName evidence="5">Ner winged helix-turn-helix DNA-binding domain-containing protein</fullName>
    </recommendedName>
</protein>
<dbReference type="SUPFAM" id="SSF47413">
    <property type="entry name" value="lambda repressor-like DNA-binding domains"/>
    <property type="match status" value="1"/>
</dbReference>
<keyword evidence="4" id="KW-0804">Transcription</keyword>
<keyword evidence="2" id="KW-0805">Transcription regulation</keyword>
<feature type="domain" description="Ner winged helix-turn-helix DNA-binding" evidence="5">
    <location>
        <begin position="6"/>
        <end position="78"/>
    </location>
</feature>
<evidence type="ECO:0000259" key="5">
    <source>
        <dbReference type="Pfam" id="PF13693"/>
    </source>
</evidence>
<dbReference type="AlphaFoldDB" id="A0AA37TSD2"/>
<dbReference type="RefSeq" id="WP_284324864.1">
    <property type="nucleotide sequence ID" value="NZ_BSPP01000005.1"/>
</dbReference>
<reference evidence="6 7" key="1">
    <citation type="journal article" date="2014" name="Int. J. Syst. Evol. Microbiol.">
        <title>Complete genome sequence of Corynebacterium casei LMG S-19264T (=DSM 44701T), isolated from a smear-ripened cheese.</title>
        <authorList>
            <consortium name="US DOE Joint Genome Institute (JGI-PGF)"/>
            <person name="Walter F."/>
            <person name="Albersmeier A."/>
            <person name="Kalinowski J."/>
            <person name="Ruckert C."/>
        </authorList>
    </citation>
    <scope>NUCLEOTIDE SEQUENCE [LARGE SCALE GENOMIC DNA]</scope>
    <source>
        <strain evidence="6 7">NBRC 111766</strain>
    </source>
</reference>
<sequence>MNNQTWSKARIKCALEEKGMTMTGLAQLQGIDPSHFRHVWNRTNRPAEAALAEYLSVPVAELFPDRYPIRKSRILSKENEALIASKKAQREADKREAA</sequence>
<accession>A0AA37TSD2</accession>
<dbReference type="Pfam" id="PF13693">
    <property type="entry name" value="HTH_35"/>
    <property type="match status" value="1"/>
</dbReference>
<evidence type="ECO:0000256" key="3">
    <source>
        <dbReference type="ARBA" id="ARBA00023125"/>
    </source>
</evidence>
<organism evidence="6 7">
    <name type="scientific">Cypionkella aquatica</name>
    <dbReference type="NCBI Taxonomy" id="1756042"/>
    <lineage>
        <taxon>Bacteria</taxon>
        <taxon>Pseudomonadati</taxon>
        <taxon>Pseudomonadota</taxon>
        <taxon>Alphaproteobacteria</taxon>
        <taxon>Rhodobacterales</taxon>
        <taxon>Paracoccaceae</taxon>
        <taxon>Cypionkella</taxon>
    </lineage>
</organism>
<dbReference type="EMBL" id="BSPP01000005">
    <property type="protein sequence ID" value="GLS86647.1"/>
    <property type="molecule type" value="Genomic_DNA"/>
</dbReference>
<evidence type="ECO:0000313" key="6">
    <source>
        <dbReference type="EMBL" id="GLS86647.1"/>
    </source>
</evidence>
<dbReference type="InterPro" id="IPR010982">
    <property type="entry name" value="Lambda_DNA-bd_dom_sf"/>
</dbReference>
<keyword evidence="3" id="KW-0238">DNA-binding</keyword>
<evidence type="ECO:0000313" key="7">
    <source>
        <dbReference type="Proteomes" id="UP001157355"/>
    </source>
</evidence>
<dbReference type="Gene3D" id="1.10.260.40">
    <property type="entry name" value="lambda repressor-like DNA-binding domains"/>
    <property type="match status" value="1"/>
</dbReference>
<name>A0AA37TSD2_9RHOB</name>
<gene>
    <name evidence="6" type="ORF">GCM10010873_16210</name>
</gene>
<keyword evidence="7" id="KW-1185">Reference proteome</keyword>